<dbReference type="NCBIfam" id="TIGR00229">
    <property type="entry name" value="sensory_box"/>
    <property type="match status" value="1"/>
</dbReference>
<keyword evidence="3" id="KW-0067">ATP-binding</keyword>
<keyword evidence="4" id="KW-0805">Transcription regulation</keyword>
<dbReference type="Gene3D" id="1.10.10.60">
    <property type="entry name" value="Homeodomain-like"/>
    <property type="match status" value="1"/>
</dbReference>
<dbReference type="PROSITE" id="PS50112">
    <property type="entry name" value="PAS"/>
    <property type="match status" value="1"/>
</dbReference>
<dbReference type="Pfam" id="PF25601">
    <property type="entry name" value="AAA_lid_14"/>
    <property type="match status" value="1"/>
</dbReference>
<dbReference type="PANTHER" id="PTHR32071">
    <property type="entry name" value="TRANSCRIPTIONAL REGULATORY PROTEIN"/>
    <property type="match status" value="1"/>
</dbReference>
<evidence type="ECO:0000256" key="6">
    <source>
        <dbReference type="ARBA" id="ARBA00029500"/>
    </source>
</evidence>
<organism evidence="11 12">
    <name type="scientific">Siminovitchia thermophila</name>
    <dbReference type="NCBI Taxonomy" id="1245522"/>
    <lineage>
        <taxon>Bacteria</taxon>
        <taxon>Bacillati</taxon>
        <taxon>Bacillota</taxon>
        <taxon>Bacilli</taxon>
        <taxon>Bacillales</taxon>
        <taxon>Bacillaceae</taxon>
        <taxon>Siminovitchia</taxon>
    </lineage>
</organism>
<name>A0ABS2R372_9BACI</name>
<dbReference type="Gene3D" id="3.30.450.20">
    <property type="entry name" value="PAS domain"/>
    <property type="match status" value="1"/>
</dbReference>
<feature type="domain" description="PAS" evidence="9">
    <location>
        <begin position="7"/>
        <end position="53"/>
    </location>
</feature>
<gene>
    <name evidence="11" type="ORF">JOC94_001069</name>
</gene>
<dbReference type="Proteomes" id="UP000823485">
    <property type="component" value="Unassembled WGS sequence"/>
</dbReference>
<dbReference type="PROSITE" id="PS50045">
    <property type="entry name" value="SIGMA54_INTERACT_4"/>
    <property type="match status" value="1"/>
</dbReference>
<dbReference type="InterPro" id="IPR002078">
    <property type="entry name" value="Sigma_54_int"/>
</dbReference>
<dbReference type="InterPro" id="IPR025662">
    <property type="entry name" value="Sigma_54_int_dom_ATP-bd_1"/>
</dbReference>
<dbReference type="InterPro" id="IPR025944">
    <property type="entry name" value="Sigma_54_int_dom_CS"/>
</dbReference>
<dbReference type="SUPFAM" id="SSF46689">
    <property type="entry name" value="Homeodomain-like"/>
    <property type="match status" value="1"/>
</dbReference>
<dbReference type="InterPro" id="IPR058031">
    <property type="entry name" value="AAA_lid_NorR"/>
</dbReference>
<evidence type="ECO:0000259" key="9">
    <source>
        <dbReference type="PROSITE" id="PS50112"/>
    </source>
</evidence>
<keyword evidence="1" id="KW-0547">Nucleotide-binding</keyword>
<dbReference type="CDD" id="cd00009">
    <property type="entry name" value="AAA"/>
    <property type="match status" value="1"/>
</dbReference>
<comment type="caution">
    <text evidence="11">The sequence shown here is derived from an EMBL/GenBank/DDBJ whole genome shotgun (WGS) entry which is preliminary data.</text>
</comment>
<dbReference type="InterPro" id="IPR000700">
    <property type="entry name" value="PAS-assoc_C"/>
</dbReference>
<dbReference type="InterPro" id="IPR030828">
    <property type="entry name" value="HTH_TyrR"/>
</dbReference>
<evidence type="ECO:0000313" key="11">
    <source>
        <dbReference type="EMBL" id="MBM7714097.1"/>
    </source>
</evidence>
<dbReference type="Pfam" id="PF00158">
    <property type="entry name" value="Sigma54_activat"/>
    <property type="match status" value="1"/>
</dbReference>
<proteinExistence type="predicted"/>
<evidence type="ECO:0000256" key="7">
    <source>
        <dbReference type="SAM" id="Coils"/>
    </source>
</evidence>
<dbReference type="PROSITE" id="PS00675">
    <property type="entry name" value="SIGMA54_INTERACT_1"/>
    <property type="match status" value="1"/>
</dbReference>
<dbReference type="InterPro" id="IPR027417">
    <property type="entry name" value="P-loop_NTPase"/>
</dbReference>
<dbReference type="SUPFAM" id="SSF52540">
    <property type="entry name" value="P-loop containing nucleoside triphosphate hydrolases"/>
    <property type="match status" value="1"/>
</dbReference>
<evidence type="ECO:0000313" key="12">
    <source>
        <dbReference type="Proteomes" id="UP000823485"/>
    </source>
</evidence>
<reference evidence="11 12" key="1">
    <citation type="submission" date="2021-01" db="EMBL/GenBank/DDBJ databases">
        <title>Genomic Encyclopedia of Type Strains, Phase IV (KMG-IV): sequencing the most valuable type-strain genomes for metagenomic binning, comparative biology and taxonomic classification.</title>
        <authorList>
            <person name="Goeker M."/>
        </authorList>
    </citation>
    <scope>NUCLEOTIDE SEQUENCE [LARGE SCALE GENOMIC DNA]</scope>
    <source>
        <strain evidence="11 12">DSM 105453</strain>
    </source>
</reference>
<feature type="domain" description="PAC" evidence="10">
    <location>
        <begin position="74"/>
        <end position="126"/>
    </location>
</feature>
<dbReference type="InterPro" id="IPR013656">
    <property type="entry name" value="PAS_4"/>
</dbReference>
<evidence type="ECO:0000256" key="1">
    <source>
        <dbReference type="ARBA" id="ARBA00022741"/>
    </source>
</evidence>
<evidence type="ECO:0000256" key="3">
    <source>
        <dbReference type="ARBA" id="ARBA00022840"/>
    </source>
</evidence>
<keyword evidence="7" id="KW-0175">Coiled coil</keyword>
<dbReference type="SMART" id="SM00382">
    <property type="entry name" value="AAA"/>
    <property type="match status" value="1"/>
</dbReference>
<evidence type="ECO:0000256" key="4">
    <source>
        <dbReference type="ARBA" id="ARBA00023015"/>
    </source>
</evidence>
<keyword evidence="12" id="KW-1185">Reference proteome</keyword>
<dbReference type="Pfam" id="PF08448">
    <property type="entry name" value="PAS_4"/>
    <property type="match status" value="1"/>
</dbReference>
<evidence type="ECO:0000259" key="10">
    <source>
        <dbReference type="PROSITE" id="PS50113"/>
    </source>
</evidence>
<feature type="coiled-coil region" evidence="7">
    <location>
        <begin position="110"/>
        <end position="144"/>
    </location>
</feature>
<evidence type="ECO:0000259" key="8">
    <source>
        <dbReference type="PROSITE" id="PS50045"/>
    </source>
</evidence>
<keyword evidence="2" id="KW-0058">Aromatic hydrocarbons catabolism</keyword>
<dbReference type="Pfam" id="PF18024">
    <property type="entry name" value="HTH_50"/>
    <property type="match status" value="1"/>
</dbReference>
<dbReference type="Gene3D" id="3.40.50.300">
    <property type="entry name" value="P-loop containing nucleotide triphosphate hydrolases"/>
    <property type="match status" value="1"/>
</dbReference>
<dbReference type="InterPro" id="IPR003593">
    <property type="entry name" value="AAA+_ATPase"/>
</dbReference>
<dbReference type="SMART" id="SM00091">
    <property type="entry name" value="PAS"/>
    <property type="match status" value="1"/>
</dbReference>
<dbReference type="InterPro" id="IPR000014">
    <property type="entry name" value="PAS"/>
</dbReference>
<sequence>MNEEDILEMELKAILDASYDNIVITDGQGKVLRASPNCLSIYGKVAEELIGKNVDELERKGIFSPSVTRRVLAEKKEVQVMQHTLTGRSVMATALPVFDHEGNMIRVISFSHDLTELRQLKEDYEELRAKMEYYESEIQELRDKEQILEGITFKSKEMHNIWQLVQRVAISDATVVFLGESGVGKNVFAKAIHEKSDRRKEAFIEVNCGAIPETLFESEMFGYERGAFTGANKEGKPGLIELSNHGTLFLDEVGELPLGLQAKLLKVIQEKKITRIGGTQPKNINFRIIVSTNRDLWEMVQKGQFREDLYYRLNVVPITIPPLRERKDDLLQLCHFYLEKFNEKYKTDKVFHQATVNAMLDYQWPGNVRELENLVERLVITTEGRVIYPNALPFYAHAAAALPDLEPEGEGWEEEGGSLQQALEQVEIRWLKRAARQYKTTYEMAEYLGISQSSVVRKLKKYGINS</sequence>
<keyword evidence="5" id="KW-0804">Transcription</keyword>
<dbReference type="PANTHER" id="PTHR32071:SF57">
    <property type="entry name" value="C4-DICARBOXYLATE TRANSPORT TRANSCRIPTIONAL REGULATORY PROTEIN DCTD"/>
    <property type="match status" value="1"/>
</dbReference>
<dbReference type="InterPro" id="IPR035965">
    <property type="entry name" value="PAS-like_dom_sf"/>
</dbReference>
<evidence type="ECO:0000256" key="2">
    <source>
        <dbReference type="ARBA" id="ARBA00022797"/>
    </source>
</evidence>
<feature type="domain" description="Sigma-54 factor interaction" evidence="8">
    <location>
        <begin position="151"/>
        <end position="380"/>
    </location>
</feature>
<dbReference type="CDD" id="cd00130">
    <property type="entry name" value="PAS"/>
    <property type="match status" value="1"/>
</dbReference>
<dbReference type="InterPro" id="IPR009057">
    <property type="entry name" value="Homeodomain-like_sf"/>
</dbReference>
<dbReference type="PROSITE" id="PS00688">
    <property type="entry name" value="SIGMA54_INTERACT_3"/>
    <property type="match status" value="1"/>
</dbReference>
<dbReference type="SUPFAM" id="SSF55785">
    <property type="entry name" value="PYP-like sensor domain (PAS domain)"/>
    <property type="match status" value="1"/>
</dbReference>
<dbReference type="RefSeq" id="WP_077113772.1">
    <property type="nucleotide sequence ID" value="NZ_JAFBFH010000005.1"/>
</dbReference>
<dbReference type="Gene3D" id="1.10.8.60">
    <property type="match status" value="1"/>
</dbReference>
<accession>A0ABS2R372</accession>
<evidence type="ECO:0000256" key="5">
    <source>
        <dbReference type="ARBA" id="ARBA00023163"/>
    </source>
</evidence>
<dbReference type="EMBL" id="JAFBFH010000005">
    <property type="protein sequence ID" value="MBM7714097.1"/>
    <property type="molecule type" value="Genomic_DNA"/>
</dbReference>
<dbReference type="PROSITE" id="PS50113">
    <property type="entry name" value="PAC"/>
    <property type="match status" value="1"/>
</dbReference>
<protein>
    <recommendedName>
        <fullName evidence="6">HTH-type transcriptional regulatory protein TyrR</fullName>
    </recommendedName>
</protein>